<keyword evidence="5" id="KW-0692">RNA repair</keyword>
<proteinExistence type="inferred from homology"/>
<dbReference type="EC" id="6.5.1.-" evidence="13"/>
<feature type="binding site" evidence="12">
    <location>
        <position position="97"/>
    </location>
    <ligand>
        <name>Mn(2+)</name>
        <dbReference type="ChEBI" id="CHEBI:29035"/>
        <label>1</label>
    </ligand>
</feature>
<evidence type="ECO:0000256" key="13">
    <source>
        <dbReference type="RuleBase" id="RU371113"/>
    </source>
</evidence>
<keyword evidence="6 11" id="KW-0342">GTP-binding</keyword>
<organism evidence="14">
    <name type="scientific">candidate division WOR-3 bacterium</name>
    <dbReference type="NCBI Taxonomy" id="2052148"/>
    <lineage>
        <taxon>Bacteria</taxon>
        <taxon>Bacteria division WOR-3</taxon>
    </lineage>
</organism>
<feature type="binding site" evidence="11">
    <location>
        <begin position="204"/>
        <end position="208"/>
    </location>
    <ligand>
        <name>GMP</name>
        <dbReference type="ChEBI" id="CHEBI:58115"/>
    </ligand>
</feature>
<dbReference type="EMBL" id="DTGD01000146">
    <property type="protein sequence ID" value="HGB36039.1"/>
    <property type="molecule type" value="Genomic_DNA"/>
</dbReference>
<evidence type="ECO:0000256" key="12">
    <source>
        <dbReference type="PIRSR" id="PIRSR601233-3"/>
    </source>
</evidence>
<dbReference type="InterPro" id="IPR036025">
    <property type="entry name" value="RtcB-like_sf"/>
</dbReference>
<dbReference type="FunFam" id="3.90.1860.10:FF:000001">
    <property type="entry name" value="tRNA-splicing ligase RtcB homolog"/>
    <property type="match status" value="1"/>
</dbReference>
<comment type="caution">
    <text evidence="14">The sequence shown here is derived from an EMBL/GenBank/DDBJ whole genome shotgun (WGS) entry which is preliminary data.</text>
</comment>
<keyword evidence="2 13" id="KW-0436">Ligase</keyword>
<dbReference type="AlphaFoldDB" id="A0A7V3KNQ6"/>
<evidence type="ECO:0000256" key="6">
    <source>
        <dbReference type="ARBA" id="ARBA00023134"/>
    </source>
</evidence>
<evidence type="ECO:0000256" key="3">
    <source>
        <dbReference type="ARBA" id="ARBA00022723"/>
    </source>
</evidence>
<dbReference type="GO" id="GO:0046872">
    <property type="term" value="F:metal ion binding"/>
    <property type="evidence" value="ECO:0007669"/>
    <property type="project" value="UniProtKB-UniRule"/>
</dbReference>
<comment type="similarity">
    <text evidence="1 13">Belongs to the RtcB family.</text>
</comment>
<keyword evidence="4 11" id="KW-0547">Nucleotide-binding</keyword>
<feature type="binding site" evidence="11">
    <location>
        <position position="386"/>
    </location>
    <ligand>
        <name>GMP</name>
        <dbReference type="ChEBI" id="CHEBI:58115"/>
    </ligand>
</feature>
<dbReference type="GO" id="GO:0170057">
    <property type="term" value="F:RNA ligase (GTP) activity"/>
    <property type="evidence" value="ECO:0007669"/>
    <property type="project" value="UniProtKB-EC"/>
</dbReference>
<evidence type="ECO:0000256" key="5">
    <source>
        <dbReference type="ARBA" id="ARBA00022800"/>
    </source>
</evidence>
<evidence type="ECO:0000256" key="8">
    <source>
        <dbReference type="ARBA" id="ARBA00047746"/>
    </source>
</evidence>
<feature type="binding site" evidence="11">
    <location>
        <begin position="379"/>
        <end position="382"/>
    </location>
    <ligand>
        <name>GMP</name>
        <dbReference type="ChEBI" id="CHEBI:58115"/>
    </ligand>
</feature>
<feature type="binding site" evidence="12">
    <location>
        <position position="236"/>
    </location>
    <ligand>
        <name>Mn(2+)</name>
        <dbReference type="ChEBI" id="CHEBI:29035"/>
        <label>2</label>
    </ligand>
</feature>
<dbReference type="Gene3D" id="3.90.1860.10">
    <property type="entry name" value="tRNA-splicing ligase RtcB"/>
    <property type="match status" value="1"/>
</dbReference>
<accession>A0A7V3KNQ6</accession>
<comment type="cofactor">
    <cofactor evidence="12 13">
        <name>Mn(2+)</name>
        <dbReference type="ChEBI" id="CHEBI:29035"/>
    </cofactor>
    <text evidence="12 13">Binds 2 manganese ions per subunit.</text>
</comment>
<evidence type="ECO:0000256" key="1">
    <source>
        <dbReference type="ARBA" id="ARBA00008071"/>
    </source>
</evidence>
<feature type="binding site" evidence="12">
    <location>
        <position position="205"/>
    </location>
    <ligand>
        <name>Mn(2+)</name>
        <dbReference type="ChEBI" id="CHEBI:29035"/>
        <label>1</label>
    </ligand>
</feature>
<dbReference type="GO" id="GO:0006396">
    <property type="term" value="P:RNA processing"/>
    <property type="evidence" value="ECO:0007669"/>
    <property type="project" value="InterPro"/>
</dbReference>
<dbReference type="Pfam" id="PF01139">
    <property type="entry name" value="RtcB"/>
    <property type="match status" value="1"/>
</dbReference>
<reference evidence="14" key="1">
    <citation type="journal article" date="2020" name="mSystems">
        <title>Genome- and Community-Level Interaction Insights into Carbon Utilization and Element Cycling Functions of Hydrothermarchaeota in Hydrothermal Sediment.</title>
        <authorList>
            <person name="Zhou Z."/>
            <person name="Liu Y."/>
            <person name="Xu W."/>
            <person name="Pan J."/>
            <person name="Luo Z.H."/>
            <person name="Li M."/>
        </authorList>
    </citation>
    <scope>NUCLEOTIDE SEQUENCE [LARGE SCALE GENOMIC DNA]</scope>
    <source>
        <strain evidence="14">SpSt-754</strain>
    </source>
</reference>
<keyword evidence="3 12" id="KW-0479">Metal-binding</keyword>
<dbReference type="PROSITE" id="PS01288">
    <property type="entry name" value="UPF0027"/>
    <property type="match status" value="1"/>
</dbReference>
<feature type="binding site" evidence="12">
    <location>
        <position position="330"/>
    </location>
    <ligand>
        <name>Mn(2+)</name>
        <dbReference type="ChEBI" id="CHEBI:29035"/>
        <label>2</label>
    </ligand>
</feature>
<dbReference type="SUPFAM" id="SSF103365">
    <property type="entry name" value="Hypothetical protein PH1602"/>
    <property type="match status" value="1"/>
</dbReference>
<keyword evidence="7 12" id="KW-0464">Manganese</keyword>
<evidence type="ECO:0000256" key="7">
    <source>
        <dbReference type="ARBA" id="ARBA00023211"/>
    </source>
</evidence>
<evidence type="ECO:0000256" key="2">
    <source>
        <dbReference type="ARBA" id="ARBA00022598"/>
    </source>
</evidence>
<gene>
    <name evidence="13" type="primary">rtcB</name>
    <name evidence="14" type="ORF">ENV38_03960</name>
</gene>
<dbReference type="GO" id="GO:0005525">
    <property type="term" value="F:GTP binding"/>
    <property type="evidence" value="ECO:0007669"/>
    <property type="project" value="UniProtKB-KW"/>
</dbReference>
<evidence type="ECO:0000256" key="4">
    <source>
        <dbReference type="ARBA" id="ARBA00022741"/>
    </source>
</evidence>
<dbReference type="GO" id="GO:0003972">
    <property type="term" value="F:RNA ligase (ATP) activity"/>
    <property type="evidence" value="ECO:0007669"/>
    <property type="project" value="TreeGrafter"/>
</dbReference>
<comment type="catalytic activity">
    <reaction evidence="9">
        <text>a 3'-end 2',3'-cyclophospho-ribonucleotide-RNA + a 5'-end dephospho-ribonucleoside-RNA + GTP + H2O = a ribonucleotidyl-ribonucleotide-RNA + GMP + diphosphate + H(+)</text>
        <dbReference type="Rhea" id="RHEA:68080"/>
        <dbReference type="Rhea" id="RHEA-COMP:10464"/>
        <dbReference type="Rhea" id="RHEA-COMP:13936"/>
        <dbReference type="Rhea" id="RHEA-COMP:17355"/>
        <dbReference type="ChEBI" id="CHEBI:15377"/>
        <dbReference type="ChEBI" id="CHEBI:15378"/>
        <dbReference type="ChEBI" id="CHEBI:33019"/>
        <dbReference type="ChEBI" id="CHEBI:37565"/>
        <dbReference type="ChEBI" id="CHEBI:58115"/>
        <dbReference type="ChEBI" id="CHEBI:83064"/>
        <dbReference type="ChEBI" id="CHEBI:138284"/>
        <dbReference type="ChEBI" id="CHEBI:173118"/>
        <dbReference type="EC" id="6.5.1.8"/>
    </reaction>
</comment>
<dbReference type="PANTHER" id="PTHR11118:SF1">
    <property type="entry name" value="RNA-SPLICING LIGASE RTCB HOMOLOG"/>
    <property type="match status" value="1"/>
</dbReference>
<comment type="subunit">
    <text evidence="13">Monomer.</text>
</comment>
<feature type="binding site" evidence="11">
    <location>
        <position position="481"/>
    </location>
    <ligand>
        <name>GMP</name>
        <dbReference type="ChEBI" id="CHEBI:58115"/>
    </ligand>
</feature>
<evidence type="ECO:0000256" key="11">
    <source>
        <dbReference type="PIRSR" id="PIRSR601233-2"/>
    </source>
</evidence>
<protein>
    <recommendedName>
        <fullName evidence="13">tRNA-splicing ligase RtcB</fullName>
        <ecNumber evidence="13">6.5.1.-</ecNumber>
    </recommendedName>
</protein>
<evidence type="ECO:0000256" key="9">
    <source>
        <dbReference type="ARBA" id="ARBA00049514"/>
    </source>
</evidence>
<name>A0A7V3KNQ6_UNCW3</name>
<comment type="catalytic activity">
    <reaction evidence="8">
        <text>a 3'-end 3'-phospho-ribonucleotide-RNA + a 5'-end dephospho-ribonucleoside-RNA + GTP = a ribonucleotidyl-ribonucleotide-RNA + GMP + diphosphate</text>
        <dbReference type="Rhea" id="RHEA:68076"/>
        <dbReference type="Rhea" id="RHEA-COMP:10463"/>
        <dbReference type="Rhea" id="RHEA-COMP:13936"/>
        <dbReference type="Rhea" id="RHEA-COMP:17355"/>
        <dbReference type="ChEBI" id="CHEBI:33019"/>
        <dbReference type="ChEBI" id="CHEBI:37565"/>
        <dbReference type="ChEBI" id="CHEBI:58115"/>
        <dbReference type="ChEBI" id="CHEBI:83062"/>
        <dbReference type="ChEBI" id="CHEBI:138284"/>
        <dbReference type="ChEBI" id="CHEBI:173118"/>
        <dbReference type="EC" id="6.5.1.8"/>
    </reaction>
</comment>
<feature type="binding site" evidence="11">
    <location>
        <begin position="330"/>
        <end position="331"/>
    </location>
    <ligand>
        <name>GMP</name>
        <dbReference type="ChEBI" id="CHEBI:58115"/>
    </ligand>
</feature>
<feature type="binding site" evidence="11">
    <location>
        <begin position="405"/>
        <end position="408"/>
    </location>
    <ligand>
        <name>GMP</name>
        <dbReference type="ChEBI" id="CHEBI:58115"/>
    </ligand>
</feature>
<dbReference type="GO" id="GO:0042245">
    <property type="term" value="P:RNA repair"/>
    <property type="evidence" value="ECO:0007669"/>
    <property type="project" value="UniProtKB-KW"/>
</dbReference>
<dbReference type="InterPro" id="IPR001233">
    <property type="entry name" value="RtcB"/>
</dbReference>
<evidence type="ECO:0000256" key="10">
    <source>
        <dbReference type="PIRSR" id="PIRSR601233-1"/>
    </source>
</evidence>
<feature type="active site" description="GMP-histidine intermediate" evidence="10">
    <location>
        <position position="405"/>
    </location>
</feature>
<sequence length="482" mass="53357">MWEGRLEKIDNFRWKISQDYKRCMRVPGIIYASEKLLDSIKKDNAPEQVANVACLPGIQKYSIAMPDIHWGYGFPIGGVAAFDVEEGVISPGGVGYDINCGVRILRTNLKKSDIEKHLEKILDAVFHNVPAGVGKGGIYKVTERELRDVMLNGARWVVERGFGWKEDLERIEEGGAMSGANPDKVSRRAIERGLPQLGSLGAGNHFLEIQVVERIFDREAAKIIGIEEGTITIMIHTGSRGFGHQICDDYVRQLQNAMGRYGINVPDRQLASVPFKSPEGQAYFGAMVCAANFAWANRQFITHWIRESFEKVLGESAEKLGMQIIYDVAHNIAKVEDHVVDGQVKKVVVHRKGATRAFPKGHPQVPAVYKEIGQPVLIPGDMGTASYILLGTQRAMEETFGSTAHGAGRVLSRSEAIRQTRGRNIIEELRRQGILVKVHSMETLSEEVPDAYKDVDVVVDVVHNAGISKKVARMVPIAVIKG</sequence>
<dbReference type="PANTHER" id="PTHR11118">
    <property type="entry name" value="RNA-SPLICING LIGASE RTCB HOMOLOG"/>
    <property type="match status" value="1"/>
</dbReference>
<evidence type="ECO:0000313" key="14">
    <source>
        <dbReference type="EMBL" id="HGB36039.1"/>
    </source>
</evidence>